<dbReference type="Gene3D" id="3.40.630.30">
    <property type="match status" value="1"/>
</dbReference>
<dbReference type="Proteomes" id="UP001424459">
    <property type="component" value="Unassembled WGS sequence"/>
</dbReference>
<name>A0ABP7UHP8_9SPHN</name>
<organism evidence="2 3">
    <name type="scientific">Sphingomonas rosea</name>
    <dbReference type="NCBI Taxonomy" id="335605"/>
    <lineage>
        <taxon>Bacteria</taxon>
        <taxon>Pseudomonadati</taxon>
        <taxon>Pseudomonadota</taxon>
        <taxon>Alphaproteobacteria</taxon>
        <taxon>Sphingomonadales</taxon>
        <taxon>Sphingomonadaceae</taxon>
        <taxon>Sphingomonas</taxon>
    </lineage>
</organism>
<gene>
    <name evidence="2" type="ORF">GCM10022281_26100</name>
</gene>
<dbReference type="RefSeq" id="WP_344697537.1">
    <property type="nucleotide sequence ID" value="NZ_BAABBR010000001.1"/>
</dbReference>
<dbReference type="EMBL" id="BAABBR010000001">
    <property type="protein sequence ID" value="GAA4043648.1"/>
    <property type="molecule type" value="Genomic_DNA"/>
</dbReference>
<evidence type="ECO:0000313" key="3">
    <source>
        <dbReference type="Proteomes" id="UP001424459"/>
    </source>
</evidence>
<sequence>MTQVIATTDRLRLREWGESDEGRFYAVMNDPAVMRWLGGVQTPEQWHAVVERLLGYQRELGFTFWIVERLEDDALLGWCGLKRINYPGAPNAGEMEVGWRYREDAWGQGIAKEAAIAALDLAFGRFASPSVVAVTFRENEGSWGLMERLGMTYEPALDFVDPRYANYGPTKQWRIEAADWPAARAAALAPRAG</sequence>
<reference evidence="3" key="1">
    <citation type="journal article" date="2019" name="Int. J. Syst. Evol. Microbiol.">
        <title>The Global Catalogue of Microorganisms (GCM) 10K type strain sequencing project: providing services to taxonomists for standard genome sequencing and annotation.</title>
        <authorList>
            <consortium name="The Broad Institute Genomics Platform"/>
            <consortium name="The Broad Institute Genome Sequencing Center for Infectious Disease"/>
            <person name="Wu L."/>
            <person name="Ma J."/>
        </authorList>
    </citation>
    <scope>NUCLEOTIDE SEQUENCE [LARGE SCALE GENOMIC DNA]</scope>
    <source>
        <strain evidence="3">JCM 17564</strain>
    </source>
</reference>
<dbReference type="PROSITE" id="PS51186">
    <property type="entry name" value="GNAT"/>
    <property type="match status" value="1"/>
</dbReference>
<dbReference type="SUPFAM" id="SSF55729">
    <property type="entry name" value="Acyl-CoA N-acyltransferases (Nat)"/>
    <property type="match status" value="1"/>
</dbReference>
<dbReference type="InterPro" id="IPR016181">
    <property type="entry name" value="Acyl_CoA_acyltransferase"/>
</dbReference>
<feature type="domain" description="N-acetyltransferase" evidence="1">
    <location>
        <begin position="11"/>
        <end position="174"/>
    </location>
</feature>
<proteinExistence type="predicted"/>
<evidence type="ECO:0000259" key="1">
    <source>
        <dbReference type="PROSITE" id="PS51186"/>
    </source>
</evidence>
<dbReference type="PANTHER" id="PTHR43792">
    <property type="entry name" value="GNAT FAMILY, PUTATIVE (AFU_ORTHOLOGUE AFUA_3G00765)-RELATED-RELATED"/>
    <property type="match status" value="1"/>
</dbReference>
<dbReference type="InterPro" id="IPR000182">
    <property type="entry name" value="GNAT_dom"/>
</dbReference>
<dbReference type="InterPro" id="IPR051531">
    <property type="entry name" value="N-acetyltransferase"/>
</dbReference>
<comment type="caution">
    <text evidence="2">The sequence shown here is derived from an EMBL/GenBank/DDBJ whole genome shotgun (WGS) entry which is preliminary data.</text>
</comment>
<dbReference type="Pfam" id="PF13302">
    <property type="entry name" value="Acetyltransf_3"/>
    <property type="match status" value="1"/>
</dbReference>
<protein>
    <submittedName>
        <fullName evidence="2">GNAT family N-acetyltransferase</fullName>
    </submittedName>
</protein>
<keyword evidence="3" id="KW-1185">Reference proteome</keyword>
<dbReference type="PANTHER" id="PTHR43792:SF1">
    <property type="entry name" value="N-ACETYLTRANSFERASE DOMAIN-CONTAINING PROTEIN"/>
    <property type="match status" value="1"/>
</dbReference>
<evidence type="ECO:0000313" key="2">
    <source>
        <dbReference type="EMBL" id="GAA4043648.1"/>
    </source>
</evidence>
<accession>A0ABP7UHP8</accession>